<sequence>MSGAEVQVSSDVFVEAVSDPRLAAAVEQLRARVNKSPAGDNLEAVAKDGVLKWTVANFAGTAKTSDTGAARYIGTSYSVEYPPTVGTFTLTLTPITATLVLKDDAEGREVTYRGEGVSMGLNNTYSGRWVWFP</sequence>
<protein>
    <submittedName>
        <fullName evidence="1">Uncharacterized protein</fullName>
    </submittedName>
</protein>
<dbReference type="InParanoid" id="A0A401GQR3"/>
<name>A0A401GQR3_9APHY</name>
<evidence type="ECO:0000313" key="2">
    <source>
        <dbReference type="Proteomes" id="UP000287166"/>
    </source>
</evidence>
<dbReference type="EMBL" id="BFAD01000006">
    <property type="protein sequence ID" value="GBE84567.1"/>
    <property type="molecule type" value="Genomic_DNA"/>
</dbReference>
<dbReference type="Proteomes" id="UP000287166">
    <property type="component" value="Unassembled WGS sequence"/>
</dbReference>
<gene>
    <name evidence="1" type="ORF">SCP_0605460</name>
</gene>
<dbReference type="AlphaFoldDB" id="A0A401GQR3"/>
<proteinExistence type="predicted"/>
<accession>A0A401GQR3</accession>
<organism evidence="1 2">
    <name type="scientific">Sparassis crispa</name>
    <dbReference type="NCBI Taxonomy" id="139825"/>
    <lineage>
        <taxon>Eukaryota</taxon>
        <taxon>Fungi</taxon>
        <taxon>Dikarya</taxon>
        <taxon>Basidiomycota</taxon>
        <taxon>Agaricomycotina</taxon>
        <taxon>Agaricomycetes</taxon>
        <taxon>Polyporales</taxon>
        <taxon>Sparassidaceae</taxon>
        <taxon>Sparassis</taxon>
    </lineage>
</organism>
<evidence type="ECO:0000313" key="1">
    <source>
        <dbReference type="EMBL" id="GBE84567.1"/>
    </source>
</evidence>
<reference evidence="1 2" key="1">
    <citation type="journal article" date="2018" name="Sci. Rep.">
        <title>Genome sequence of the cauliflower mushroom Sparassis crispa (Hanabiratake) and its association with beneficial usage.</title>
        <authorList>
            <person name="Kiyama R."/>
            <person name="Furutani Y."/>
            <person name="Kawaguchi K."/>
            <person name="Nakanishi T."/>
        </authorList>
    </citation>
    <scope>NUCLEOTIDE SEQUENCE [LARGE SCALE GENOMIC DNA]</scope>
</reference>
<keyword evidence="2" id="KW-1185">Reference proteome</keyword>
<dbReference type="GeneID" id="38781484"/>
<comment type="caution">
    <text evidence="1">The sequence shown here is derived from an EMBL/GenBank/DDBJ whole genome shotgun (WGS) entry which is preliminary data.</text>
</comment>
<dbReference type="RefSeq" id="XP_027615480.1">
    <property type="nucleotide sequence ID" value="XM_027759679.1"/>
</dbReference>